<evidence type="ECO:0000313" key="3">
    <source>
        <dbReference type="Proteomes" id="UP001271249"/>
    </source>
</evidence>
<sequence>MHGYTPEQWAAMSSEERNRISHRASMKKWRSTESAAKPLAAPAAKDPKNLPRWMRDDIIMDMVIAILEGQTRLEELAAQAAAFVRKHNREYETFALRSIDARDDTGRALVDKLTEQHLPW</sequence>
<keyword evidence="3" id="KW-1185">Reference proteome</keyword>
<protein>
    <submittedName>
        <fullName evidence="2">Uncharacterized protein</fullName>
    </submittedName>
</protein>
<dbReference type="Proteomes" id="UP001271249">
    <property type="component" value="Unassembled WGS sequence"/>
</dbReference>
<comment type="caution">
    <text evidence="2">The sequence shown here is derived from an EMBL/GenBank/DDBJ whole genome shotgun (WGS) entry which is preliminary data.</text>
</comment>
<gene>
    <name evidence="2" type="ORF">RFN29_13400</name>
</gene>
<name>A0ABU4Z045_9HYPH</name>
<feature type="compositionally biased region" description="Basic residues" evidence="1">
    <location>
        <begin position="20"/>
        <end position="29"/>
    </location>
</feature>
<dbReference type="RefSeq" id="WP_320226554.1">
    <property type="nucleotide sequence ID" value="NZ_JAVIJC010000012.1"/>
</dbReference>
<evidence type="ECO:0000256" key="1">
    <source>
        <dbReference type="SAM" id="MobiDB-lite"/>
    </source>
</evidence>
<accession>A0ABU4Z045</accession>
<organism evidence="2 3">
    <name type="scientific">Mesorhizobium captivum</name>
    <dbReference type="NCBI Taxonomy" id="3072319"/>
    <lineage>
        <taxon>Bacteria</taxon>
        <taxon>Pseudomonadati</taxon>
        <taxon>Pseudomonadota</taxon>
        <taxon>Alphaproteobacteria</taxon>
        <taxon>Hyphomicrobiales</taxon>
        <taxon>Phyllobacteriaceae</taxon>
        <taxon>Mesorhizobium</taxon>
    </lineage>
</organism>
<proteinExistence type="predicted"/>
<feature type="region of interest" description="Disordered" evidence="1">
    <location>
        <begin position="1"/>
        <end position="48"/>
    </location>
</feature>
<feature type="compositionally biased region" description="Low complexity" evidence="1">
    <location>
        <begin position="35"/>
        <end position="44"/>
    </location>
</feature>
<dbReference type="EMBL" id="JAVIJC010000012">
    <property type="protein sequence ID" value="MDX8492572.1"/>
    <property type="molecule type" value="Genomic_DNA"/>
</dbReference>
<reference evidence="2 3" key="1">
    <citation type="submission" date="2023-08" db="EMBL/GenBank/DDBJ databases">
        <title>Implementing the SeqCode for naming new Mesorhizobium species isolated from Vachellia karroo root nodules.</title>
        <authorList>
            <person name="Van Lill M."/>
        </authorList>
    </citation>
    <scope>NUCLEOTIDE SEQUENCE [LARGE SCALE GENOMIC DNA]</scope>
    <source>
        <strain evidence="2 3">VK22B</strain>
    </source>
</reference>
<evidence type="ECO:0000313" key="2">
    <source>
        <dbReference type="EMBL" id="MDX8492572.1"/>
    </source>
</evidence>